<evidence type="ECO:0000259" key="5">
    <source>
        <dbReference type="PROSITE" id="PS50865"/>
    </source>
</evidence>
<keyword evidence="2 4" id="KW-0863">Zinc-finger</keyword>
<organism evidence="6 7">
    <name type="scientific">Volvox reticuliferus</name>
    <dbReference type="NCBI Taxonomy" id="1737510"/>
    <lineage>
        <taxon>Eukaryota</taxon>
        <taxon>Viridiplantae</taxon>
        <taxon>Chlorophyta</taxon>
        <taxon>core chlorophytes</taxon>
        <taxon>Chlorophyceae</taxon>
        <taxon>CS clade</taxon>
        <taxon>Chlamydomonadales</taxon>
        <taxon>Volvocaceae</taxon>
        <taxon>Volvox</taxon>
    </lineage>
</organism>
<dbReference type="InterPro" id="IPR002893">
    <property type="entry name" value="Znf_MYND"/>
</dbReference>
<dbReference type="Gene3D" id="6.10.140.2220">
    <property type="match status" value="1"/>
</dbReference>
<dbReference type="Pfam" id="PF01753">
    <property type="entry name" value="zf-MYND"/>
    <property type="match status" value="1"/>
</dbReference>
<reference evidence="6" key="1">
    <citation type="journal article" date="2021" name="Proc. Natl. Acad. Sci. U.S.A.">
        <title>Three genomes in the algal genus Volvox reveal the fate of a haploid sex-determining region after a transition to homothallism.</title>
        <authorList>
            <person name="Yamamoto K."/>
            <person name="Hamaji T."/>
            <person name="Kawai-Toyooka H."/>
            <person name="Matsuzaki R."/>
            <person name="Takahashi F."/>
            <person name="Nishimura Y."/>
            <person name="Kawachi M."/>
            <person name="Noguchi H."/>
            <person name="Minakuchi Y."/>
            <person name="Umen J.G."/>
            <person name="Toyoda A."/>
            <person name="Nozaki H."/>
        </authorList>
    </citation>
    <scope>NUCLEOTIDE SEQUENCE</scope>
    <source>
        <strain evidence="6">NIES-3785</strain>
    </source>
</reference>
<sequence>MGDSSPAHSGEPRNFGALGCQIISALEGKNIYALYHKIGPDKRTWRCEQTKKSSDLLERAWELLRPIAQGRWDKGSAYNGLALFIKGIYEGQGYAAISYDIAMSIKDLLQIVQDNVPYMEMNGHSVQGDDNPARYALRVSFACISAMITSSQFPVEAGGGSVDAEEAVLLQTKAKEMAVVAMDKLGGPLTHEGTLTAADKAYIARLATASGPEVQHLVAATPMNVLALYMLQVQYDIDMRVVKWILNYVAALCAKQEYRHACSQSGAGQGPSARAAPHAAWVRHSAALGKLGPVSPLSGFMVAEARAAEGPNTQSLTLMRAAAEAAERRGDDLVAWLARLNVAELLMHGAQGPTFSEGEVLQELDAAAAQEASAKSWGGALLLEDRCRAIEESVKEATQLAREQRQKQLAEYGSGATAEDEGRLPSVIIRSHWETLPPAAGPLRECTSCKKLFQTVMACGKCKQVWYCGRDCQMAHWRAGHRKECALLVNAAADAAAATGGGVADNEKS</sequence>
<protein>
    <recommendedName>
        <fullName evidence="5">MYND-type domain-containing protein</fullName>
    </recommendedName>
</protein>
<accession>A0A8J4GAB0</accession>
<evidence type="ECO:0000256" key="4">
    <source>
        <dbReference type="PROSITE-ProRule" id="PRU00134"/>
    </source>
</evidence>
<gene>
    <name evidence="6" type="ORF">Vretimale_8213</name>
</gene>
<keyword evidence="1" id="KW-0479">Metal-binding</keyword>
<dbReference type="GO" id="GO:0008270">
    <property type="term" value="F:zinc ion binding"/>
    <property type="evidence" value="ECO:0007669"/>
    <property type="project" value="UniProtKB-KW"/>
</dbReference>
<evidence type="ECO:0000313" key="7">
    <source>
        <dbReference type="Proteomes" id="UP000722791"/>
    </source>
</evidence>
<dbReference type="SUPFAM" id="SSF144232">
    <property type="entry name" value="HIT/MYND zinc finger-like"/>
    <property type="match status" value="1"/>
</dbReference>
<evidence type="ECO:0000256" key="2">
    <source>
        <dbReference type="ARBA" id="ARBA00022771"/>
    </source>
</evidence>
<dbReference type="PROSITE" id="PS01360">
    <property type="entry name" value="ZF_MYND_1"/>
    <property type="match status" value="1"/>
</dbReference>
<proteinExistence type="predicted"/>
<comment type="caution">
    <text evidence="6">The sequence shown here is derived from an EMBL/GenBank/DDBJ whole genome shotgun (WGS) entry which is preliminary data.</text>
</comment>
<dbReference type="Proteomes" id="UP000722791">
    <property type="component" value="Unassembled WGS sequence"/>
</dbReference>
<name>A0A8J4GAB0_9CHLO</name>
<dbReference type="EMBL" id="BNCQ01000014">
    <property type="protein sequence ID" value="GIM03442.1"/>
    <property type="molecule type" value="Genomic_DNA"/>
</dbReference>
<keyword evidence="3" id="KW-0862">Zinc</keyword>
<dbReference type="PROSITE" id="PS50865">
    <property type="entry name" value="ZF_MYND_2"/>
    <property type="match status" value="1"/>
</dbReference>
<evidence type="ECO:0000256" key="1">
    <source>
        <dbReference type="ARBA" id="ARBA00022723"/>
    </source>
</evidence>
<evidence type="ECO:0000313" key="6">
    <source>
        <dbReference type="EMBL" id="GIM03442.1"/>
    </source>
</evidence>
<evidence type="ECO:0000256" key="3">
    <source>
        <dbReference type="ARBA" id="ARBA00022833"/>
    </source>
</evidence>
<dbReference type="AlphaFoldDB" id="A0A8J4GAB0"/>
<feature type="domain" description="MYND-type" evidence="5">
    <location>
        <begin position="446"/>
        <end position="485"/>
    </location>
</feature>